<proteinExistence type="predicted"/>
<dbReference type="RefSeq" id="WP_381734718.1">
    <property type="nucleotide sequence ID" value="NZ_JBHSKP010000018.1"/>
</dbReference>
<protein>
    <submittedName>
        <fullName evidence="1">Uncharacterized protein</fullName>
    </submittedName>
</protein>
<evidence type="ECO:0000313" key="2">
    <source>
        <dbReference type="Proteomes" id="UP001596160"/>
    </source>
</evidence>
<evidence type="ECO:0000313" key="1">
    <source>
        <dbReference type="EMBL" id="MFC5154827.1"/>
    </source>
</evidence>
<comment type="caution">
    <text evidence="1">The sequence shown here is derived from an EMBL/GenBank/DDBJ whole genome shotgun (WGS) entry which is preliminary data.</text>
</comment>
<dbReference type="EMBL" id="JBHSKP010000018">
    <property type="protein sequence ID" value="MFC5154827.1"/>
    <property type="molecule type" value="Genomic_DNA"/>
</dbReference>
<dbReference type="Proteomes" id="UP001596160">
    <property type="component" value="Unassembled WGS sequence"/>
</dbReference>
<sequence length="77" mass="9071">LKERTLPSGPFHQALRAFPSVLRFQLYQILFPFRFRFGFSDPAASWTGLLPFGCSDFIRSSESEFPARLIRMNRWRT</sequence>
<organism evidence="1 2">
    <name type="scientific">Streptomyces amakusaensis</name>
    <dbReference type="NCBI Taxonomy" id="67271"/>
    <lineage>
        <taxon>Bacteria</taxon>
        <taxon>Bacillati</taxon>
        <taxon>Actinomycetota</taxon>
        <taxon>Actinomycetes</taxon>
        <taxon>Kitasatosporales</taxon>
        <taxon>Streptomycetaceae</taxon>
        <taxon>Streptomyces</taxon>
    </lineage>
</organism>
<reference evidence="2" key="1">
    <citation type="journal article" date="2019" name="Int. J. Syst. Evol. Microbiol.">
        <title>The Global Catalogue of Microorganisms (GCM) 10K type strain sequencing project: providing services to taxonomists for standard genome sequencing and annotation.</title>
        <authorList>
            <consortium name="The Broad Institute Genomics Platform"/>
            <consortium name="The Broad Institute Genome Sequencing Center for Infectious Disease"/>
            <person name="Wu L."/>
            <person name="Ma J."/>
        </authorList>
    </citation>
    <scope>NUCLEOTIDE SEQUENCE [LARGE SCALE GENOMIC DNA]</scope>
    <source>
        <strain evidence="2">PCU 266</strain>
    </source>
</reference>
<keyword evidence="2" id="KW-1185">Reference proteome</keyword>
<gene>
    <name evidence="1" type="ORF">ACFPRH_24105</name>
</gene>
<feature type="non-terminal residue" evidence="1">
    <location>
        <position position="1"/>
    </location>
</feature>
<accession>A0ABW0AM48</accession>
<name>A0ABW0AM48_9ACTN</name>